<dbReference type="InterPro" id="IPR045659">
    <property type="entry name" value="LptD_2"/>
</dbReference>
<evidence type="ECO:0000259" key="2">
    <source>
        <dbReference type="Pfam" id="PF19838"/>
    </source>
</evidence>
<name>A0A1J5RZ28_9ZZZZ</name>
<gene>
    <name evidence="3" type="primary">lptD_7</name>
    <name evidence="3" type="ORF">GALL_167470</name>
</gene>
<accession>A0A1J5RZ28</accession>
<dbReference type="GO" id="GO:0009279">
    <property type="term" value="C:cell outer membrane"/>
    <property type="evidence" value="ECO:0007669"/>
    <property type="project" value="TreeGrafter"/>
</dbReference>
<feature type="domain" description="LPS-assembly protein LptD central" evidence="2">
    <location>
        <begin position="242"/>
        <end position="712"/>
    </location>
</feature>
<comment type="caution">
    <text evidence="3">The sequence shown here is derived from an EMBL/GenBank/DDBJ whole genome shotgun (WGS) entry which is preliminary data.</text>
</comment>
<dbReference type="GO" id="GO:1990351">
    <property type="term" value="C:transporter complex"/>
    <property type="evidence" value="ECO:0007669"/>
    <property type="project" value="TreeGrafter"/>
</dbReference>
<dbReference type="EMBL" id="MLJW01000087">
    <property type="protein sequence ID" value="OIR01114.1"/>
    <property type="molecule type" value="Genomic_DNA"/>
</dbReference>
<dbReference type="PANTHER" id="PTHR30189:SF1">
    <property type="entry name" value="LPS-ASSEMBLY PROTEIN LPTD"/>
    <property type="match status" value="1"/>
</dbReference>
<evidence type="ECO:0000313" key="3">
    <source>
        <dbReference type="EMBL" id="OIR01114.1"/>
    </source>
</evidence>
<dbReference type="Pfam" id="PF19838">
    <property type="entry name" value="LptD_2"/>
    <property type="match status" value="1"/>
</dbReference>
<proteinExistence type="predicted"/>
<reference evidence="3" key="1">
    <citation type="submission" date="2016-10" db="EMBL/GenBank/DDBJ databases">
        <title>Sequence of Gallionella enrichment culture.</title>
        <authorList>
            <person name="Poehlein A."/>
            <person name="Muehling M."/>
            <person name="Daniel R."/>
        </authorList>
    </citation>
    <scope>NUCLEOTIDE SEQUENCE</scope>
</reference>
<dbReference type="InterPro" id="IPR050218">
    <property type="entry name" value="LptD"/>
</dbReference>
<feature type="region of interest" description="Disordered" evidence="1">
    <location>
        <begin position="742"/>
        <end position="765"/>
    </location>
</feature>
<evidence type="ECO:0000256" key="1">
    <source>
        <dbReference type="SAM" id="MobiDB-lite"/>
    </source>
</evidence>
<protein>
    <submittedName>
        <fullName evidence="3">LPS-assembly protein LptD</fullName>
    </submittedName>
</protein>
<dbReference type="PANTHER" id="PTHR30189">
    <property type="entry name" value="LPS-ASSEMBLY PROTEIN"/>
    <property type="match status" value="1"/>
</dbReference>
<feature type="compositionally biased region" description="Basic and acidic residues" evidence="1">
    <location>
        <begin position="748"/>
        <end position="760"/>
    </location>
</feature>
<sequence length="904" mass="100817">MIHSGKINVKTFAGIITFGCLLFISVQVSAWKNSGQTSVASLTIISDTVPKIKKNIKIDSLNNHDTTGKKADSASLANKIDTLTISKDSLDAPVNYTARDSGVLIIPTKEFILYGKSNVKYTDMDLKASVIHYNSQTELIKAYGVADSSDTSKNFENKPTLKQGEMKSINDSILFNMKTMKGLTQNTYYNEGELFVNAHVLKKVDKDVFYGHGVLFTTCNLDTPHFAFRTRRIKLINNKLAISGPASPEFEGVPIPIGIPFGIFPMQRGRHSGILFPAFAVNESMGFGLEGLGYYKVVNDNLDVTIRSNLYAYGGWSVNISPKYIKRYHYTGSLNLTLQNNRSLNLTGTSQDEFTNSKTFMLSWSHARDNKARPGTTFNANVNFGSTKFNQSIVNNPVQNFQNQLSSSISYTKSFGSKANLSLNLNHNQNNNTRLVNLSFPNASFNVVTMYPFQKKDQVGTPKWYESIGIGYSGNMQNQLSFYDTAGMSFKRLLDTLQWGITHSIPISLTLPQIGAVTISPSVSYQEHWYAQKIIRTWDAVNAKLDTSITKGLFTARQMSFGISASTRIFGTYMFKKSSSVKAIRHEVRPTISLNYQPDMAGKYFYSVQVDTTKKHFFRYSQFDGVIPGAFSEGAFGGVSFGIDNLLEMKVKDKKDTAVNATKKVKLLDGFGFSSSYNLLADSFALSPVSIYARSTLFEKVNINASATMDPYQVDNFGIRKNVLMWKDGKIGRITGGNISLSTSFKSKPKDGKSDKERTPVDPFMTPDEQQRQIQYARSNPAEFVDFNIPWSLNLSYSLTYSKNSQSTGLGGMVYVTNIISSLNLGGEFSLTPKWKAGGNTSFDFNAGKIQMFMMYLTREMHCWQLAINVTPIGPWRSFSIVLNPKSGMLRDLKINRTRSYSSY</sequence>
<dbReference type="AlphaFoldDB" id="A0A1J5RZ28"/>
<organism evidence="3">
    <name type="scientific">mine drainage metagenome</name>
    <dbReference type="NCBI Taxonomy" id="410659"/>
    <lineage>
        <taxon>unclassified sequences</taxon>
        <taxon>metagenomes</taxon>
        <taxon>ecological metagenomes</taxon>
    </lineage>
</organism>